<feature type="compositionally biased region" description="Basic and acidic residues" evidence="1">
    <location>
        <begin position="1"/>
        <end position="10"/>
    </location>
</feature>
<reference evidence="2" key="1">
    <citation type="journal article" date="2022" name="bioRxiv">
        <title>Sequencing and chromosome-scale assembly of the giantPleurodeles waltlgenome.</title>
        <authorList>
            <person name="Brown T."/>
            <person name="Elewa A."/>
            <person name="Iarovenko S."/>
            <person name="Subramanian E."/>
            <person name="Araus A.J."/>
            <person name="Petzold A."/>
            <person name="Susuki M."/>
            <person name="Suzuki K.-i.T."/>
            <person name="Hayashi T."/>
            <person name="Toyoda A."/>
            <person name="Oliveira C."/>
            <person name="Osipova E."/>
            <person name="Leigh N.D."/>
            <person name="Simon A."/>
            <person name="Yun M.H."/>
        </authorList>
    </citation>
    <scope>NUCLEOTIDE SEQUENCE</scope>
    <source>
        <strain evidence="2">20211129_DDA</strain>
        <tissue evidence="2">Liver</tissue>
    </source>
</reference>
<organism evidence="2 3">
    <name type="scientific">Pleurodeles waltl</name>
    <name type="common">Iberian ribbed newt</name>
    <dbReference type="NCBI Taxonomy" id="8319"/>
    <lineage>
        <taxon>Eukaryota</taxon>
        <taxon>Metazoa</taxon>
        <taxon>Chordata</taxon>
        <taxon>Craniata</taxon>
        <taxon>Vertebrata</taxon>
        <taxon>Euteleostomi</taxon>
        <taxon>Amphibia</taxon>
        <taxon>Batrachia</taxon>
        <taxon>Caudata</taxon>
        <taxon>Salamandroidea</taxon>
        <taxon>Salamandridae</taxon>
        <taxon>Pleurodelinae</taxon>
        <taxon>Pleurodeles</taxon>
    </lineage>
</organism>
<feature type="region of interest" description="Disordered" evidence="1">
    <location>
        <begin position="99"/>
        <end position="212"/>
    </location>
</feature>
<dbReference type="EMBL" id="JANPWB010000012">
    <property type="protein sequence ID" value="KAJ1113897.1"/>
    <property type="molecule type" value="Genomic_DNA"/>
</dbReference>
<gene>
    <name evidence="2" type="ORF">NDU88_002137</name>
</gene>
<evidence type="ECO:0000313" key="3">
    <source>
        <dbReference type="Proteomes" id="UP001066276"/>
    </source>
</evidence>
<feature type="compositionally biased region" description="Low complexity" evidence="1">
    <location>
        <begin position="163"/>
        <end position="172"/>
    </location>
</feature>
<keyword evidence="3" id="KW-1185">Reference proteome</keyword>
<dbReference type="AlphaFoldDB" id="A0AAV7NH57"/>
<comment type="caution">
    <text evidence="2">The sequence shown here is derived from an EMBL/GenBank/DDBJ whole genome shotgun (WGS) entry which is preliminary data.</text>
</comment>
<feature type="region of interest" description="Disordered" evidence="1">
    <location>
        <begin position="1"/>
        <end position="36"/>
    </location>
</feature>
<evidence type="ECO:0000256" key="1">
    <source>
        <dbReference type="SAM" id="MobiDB-lite"/>
    </source>
</evidence>
<accession>A0AAV7NH57</accession>
<evidence type="ECO:0000313" key="2">
    <source>
        <dbReference type="EMBL" id="KAJ1113897.1"/>
    </source>
</evidence>
<dbReference type="Proteomes" id="UP001066276">
    <property type="component" value="Chromosome 8"/>
</dbReference>
<protein>
    <submittedName>
        <fullName evidence="2">Uncharacterized protein</fullName>
    </submittedName>
</protein>
<sequence length="231" mass="24509">MVRGAEHPAELKAGSPWLTDRAASEQGAKGTTGPVTGDTWGAAEKDLEHNFRVVFTIATSAPADMGTSLYKGFKWRRSQDGGRDGSVVSKLRPVPRKNILWAPPSGLRAGRDRGGRRLGHPAPPPRGSGTAPSPRRDGVPIWAGTDGWPCGAPGGGLERREAASAGAEGPPSQNIAQCGGTEGVMPPPTRVYRSTRRPSRGPPLPHNRRIGGGEVDARLATWVRWVLRRDG</sequence>
<proteinExistence type="predicted"/>
<name>A0AAV7NH57_PLEWA</name>